<evidence type="ECO:0000313" key="6">
    <source>
        <dbReference type="Proteomes" id="UP000298252"/>
    </source>
</evidence>
<protein>
    <submittedName>
        <fullName evidence="5">Glycosyltransferase</fullName>
    </submittedName>
</protein>
<accession>A0ABY2I1U0</accession>
<dbReference type="EMBL" id="SOFD01000035">
    <property type="protein sequence ID" value="TFB74646.1"/>
    <property type="molecule type" value="Genomic_DNA"/>
</dbReference>
<keyword evidence="6" id="KW-1185">Reference proteome</keyword>
<keyword evidence="1" id="KW-0328">Glycosyltransferase</keyword>
<evidence type="ECO:0000259" key="4">
    <source>
        <dbReference type="Pfam" id="PF13579"/>
    </source>
</evidence>
<reference evidence="5 6" key="1">
    <citation type="submission" date="2019-03" db="EMBL/GenBank/DDBJ databases">
        <title>Genomics of glacier-inhabiting Cryobacterium strains.</title>
        <authorList>
            <person name="Liu Q."/>
            <person name="Xin Y.-H."/>
        </authorList>
    </citation>
    <scope>NUCLEOTIDE SEQUENCE [LARGE SCALE GENOMIC DNA]</scope>
    <source>
        <strain evidence="5 6">Hh8</strain>
    </source>
</reference>
<dbReference type="Proteomes" id="UP000298252">
    <property type="component" value="Unassembled WGS sequence"/>
</dbReference>
<name>A0ABY2I1U0_9MICO</name>
<organism evidence="5 6">
    <name type="scientific">Cryobacterium flavum</name>
    <dbReference type="NCBI Taxonomy" id="1424659"/>
    <lineage>
        <taxon>Bacteria</taxon>
        <taxon>Bacillati</taxon>
        <taxon>Actinomycetota</taxon>
        <taxon>Actinomycetes</taxon>
        <taxon>Micrococcales</taxon>
        <taxon>Microbacteriaceae</taxon>
        <taxon>Cryobacterium</taxon>
    </lineage>
</organism>
<dbReference type="InterPro" id="IPR028098">
    <property type="entry name" value="Glyco_trans_4-like_N"/>
</dbReference>
<sequence length="426" mass="44819">MGGAGSPEEKDPCVFPLEKPLRIALVCLHTSPGTDPGAGDAGGMNVVVRHQAEALGALGHTVTILTRRSSAAQPHRQRLAPRVTLQFLDAGPAVPVSKGEHEAFIGDFSAELAALEPYDIIHSHHWFSGMAALPVARTWGIPHVQSFHSIAAEDGSPLSAGERAESPGRMLGEAWLARESDSLVAISAAEAATISVRLGGRANRTSTVLPGVDSRLFSPARLRQPPASATTDGYVVVAARLQPLKGLDLAIHAIAALPQDRRPELVIAGDASVDYAGYVEELRQLAEGAGLSDIRFVGAQSHANLAELFRGARLVLVPSHSETYGLVALEAAASGVPVVASAAGGLREAVVDGITGLVLDSRDPQVWADAMAQILTDPTRAGELAQAAREHALRLDWTRSAASLVRVYRALLDEPIEARQHDRAVA</sequence>
<dbReference type="Pfam" id="PF00534">
    <property type="entry name" value="Glycos_transf_1"/>
    <property type="match status" value="1"/>
</dbReference>
<evidence type="ECO:0000256" key="2">
    <source>
        <dbReference type="ARBA" id="ARBA00022679"/>
    </source>
</evidence>
<evidence type="ECO:0000259" key="3">
    <source>
        <dbReference type="Pfam" id="PF00534"/>
    </source>
</evidence>
<dbReference type="InterPro" id="IPR001296">
    <property type="entry name" value="Glyco_trans_1"/>
</dbReference>
<dbReference type="Gene3D" id="3.40.50.2000">
    <property type="entry name" value="Glycogen Phosphorylase B"/>
    <property type="match status" value="2"/>
</dbReference>
<dbReference type="PANTHER" id="PTHR45947:SF13">
    <property type="entry name" value="TRANSFERASE"/>
    <property type="match status" value="1"/>
</dbReference>
<evidence type="ECO:0000256" key="1">
    <source>
        <dbReference type="ARBA" id="ARBA00022676"/>
    </source>
</evidence>
<proteinExistence type="predicted"/>
<feature type="domain" description="Glycosyltransferase subfamily 4-like N-terminal" evidence="4">
    <location>
        <begin position="42"/>
        <end position="210"/>
    </location>
</feature>
<evidence type="ECO:0000313" key="5">
    <source>
        <dbReference type="EMBL" id="TFB74646.1"/>
    </source>
</evidence>
<keyword evidence="2" id="KW-0808">Transferase</keyword>
<gene>
    <name evidence="5" type="ORF">E3O21_14905</name>
</gene>
<feature type="domain" description="Glycosyl transferase family 1" evidence="3">
    <location>
        <begin position="222"/>
        <end position="390"/>
    </location>
</feature>
<comment type="caution">
    <text evidence="5">The sequence shown here is derived from an EMBL/GenBank/DDBJ whole genome shotgun (WGS) entry which is preliminary data.</text>
</comment>
<dbReference type="InterPro" id="IPR050194">
    <property type="entry name" value="Glycosyltransferase_grp1"/>
</dbReference>
<dbReference type="SUPFAM" id="SSF53756">
    <property type="entry name" value="UDP-Glycosyltransferase/glycogen phosphorylase"/>
    <property type="match status" value="1"/>
</dbReference>
<dbReference type="Pfam" id="PF13579">
    <property type="entry name" value="Glyco_trans_4_4"/>
    <property type="match status" value="1"/>
</dbReference>
<dbReference type="PANTHER" id="PTHR45947">
    <property type="entry name" value="SULFOQUINOVOSYL TRANSFERASE SQD2"/>
    <property type="match status" value="1"/>
</dbReference>